<dbReference type="GO" id="GO:0006654">
    <property type="term" value="P:phosphatidic acid biosynthetic process"/>
    <property type="evidence" value="ECO:0007669"/>
    <property type="project" value="TreeGrafter"/>
</dbReference>
<dbReference type="SMART" id="SM00563">
    <property type="entry name" value="PlsC"/>
    <property type="match status" value="1"/>
</dbReference>
<comment type="caution">
    <text evidence="4">The sequence shown here is derived from an EMBL/GenBank/DDBJ whole genome shotgun (WGS) entry which is preliminary data.</text>
</comment>
<dbReference type="AlphaFoldDB" id="A0A7L5A2I6"/>
<proteinExistence type="predicted"/>
<evidence type="ECO:0000313" key="5">
    <source>
        <dbReference type="Proteomes" id="UP000326380"/>
    </source>
</evidence>
<dbReference type="Pfam" id="PF01553">
    <property type="entry name" value="Acyltransferase"/>
    <property type="match status" value="1"/>
</dbReference>
<comment type="pathway">
    <text evidence="1">Lipid metabolism.</text>
</comment>
<protein>
    <submittedName>
        <fullName evidence="4">1-acyl-sn-glycerol-3-phosphate acyltransferase</fullName>
    </submittedName>
</protein>
<evidence type="ECO:0000313" key="4">
    <source>
        <dbReference type="EMBL" id="KAA9338748.1"/>
    </source>
</evidence>
<name>A0A7L5A2I6_9BACT</name>
<evidence type="ECO:0000256" key="3">
    <source>
        <dbReference type="ARBA" id="ARBA00023315"/>
    </source>
</evidence>
<accession>A0A7L5A2I6</accession>
<gene>
    <name evidence="4" type="ORF">F0P96_05540</name>
</gene>
<dbReference type="Proteomes" id="UP000326380">
    <property type="component" value="Unassembled WGS sequence"/>
</dbReference>
<dbReference type="SUPFAM" id="SSF69593">
    <property type="entry name" value="Glycerol-3-phosphate (1)-acyltransferase"/>
    <property type="match status" value="1"/>
</dbReference>
<dbReference type="GO" id="GO:0003841">
    <property type="term" value="F:1-acylglycerol-3-phosphate O-acyltransferase activity"/>
    <property type="evidence" value="ECO:0007669"/>
    <property type="project" value="TreeGrafter"/>
</dbReference>
<sequence>MPFVLTYPLQWLLSRRPAGHRYMHALNRVWALLFIRMWGIPVDIIRKAPMPTGPYVYVSNHSSYIDIPLLFKAIPGFLNIIGKSSLAKVPLWGTIFGNTYITVNRDSVVSRARSIVQARKSLEEGRSVIIFAEGKISDKPGEELMPFKDGPFQLAIAVGVPVVPITMPYNHHFMPDVSGSLRVRYAPLRVVMHAPISTQGLTAADAPALRERVQGIVASALDPAAGGIPEPSTWRTLVAPKRTTAPADAVLPNS</sequence>
<evidence type="ECO:0000256" key="1">
    <source>
        <dbReference type="ARBA" id="ARBA00005189"/>
    </source>
</evidence>
<keyword evidence="3 4" id="KW-0012">Acyltransferase</keyword>
<organism evidence="4 5">
    <name type="scientific">Hymenobacter busanensis</name>
    <dbReference type="NCBI Taxonomy" id="2607656"/>
    <lineage>
        <taxon>Bacteria</taxon>
        <taxon>Pseudomonadati</taxon>
        <taxon>Bacteroidota</taxon>
        <taxon>Cytophagia</taxon>
        <taxon>Cytophagales</taxon>
        <taxon>Hymenobacteraceae</taxon>
        <taxon>Hymenobacter</taxon>
    </lineage>
</organism>
<dbReference type="EMBL" id="VTWU01000002">
    <property type="protein sequence ID" value="KAA9338748.1"/>
    <property type="molecule type" value="Genomic_DNA"/>
</dbReference>
<dbReference type="InterPro" id="IPR002123">
    <property type="entry name" value="Plipid/glycerol_acylTrfase"/>
</dbReference>
<keyword evidence="2" id="KW-0808">Transferase</keyword>
<dbReference type="PANTHER" id="PTHR10434:SF11">
    <property type="entry name" value="1-ACYL-SN-GLYCEROL-3-PHOSPHATE ACYLTRANSFERASE"/>
    <property type="match status" value="1"/>
</dbReference>
<keyword evidence="5" id="KW-1185">Reference proteome</keyword>
<reference evidence="4 5" key="1">
    <citation type="submission" date="2019-09" db="EMBL/GenBank/DDBJ databases">
        <title>Genome sequence of Hymenobacter sp. M3.</title>
        <authorList>
            <person name="Srinivasan S."/>
        </authorList>
    </citation>
    <scope>NUCLEOTIDE SEQUENCE [LARGE SCALE GENOMIC DNA]</scope>
    <source>
        <strain evidence="4 5">M3</strain>
    </source>
</reference>
<evidence type="ECO:0000256" key="2">
    <source>
        <dbReference type="ARBA" id="ARBA00022679"/>
    </source>
</evidence>
<dbReference type="PANTHER" id="PTHR10434">
    <property type="entry name" value="1-ACYL-SN-GLYCEROL-3-PHOSPHATE ACYLTRANSFERASE"/>
    <property type="match status" value="1"/>
</dbReference>
<dbReference type="CDD" id="cd07989">
    <property type="entry name" value="LPLAT_AGPAT-like"/>
    <property type="match status" value="1"/>
</dbReference>